<evidence type="ECO:0000256" key="7">
    <source>
        <dbReference type="PIRSR" id="PIRSR600715-1"/>
    </source>
</evidence>
<sequence length="333" mass="34658">MASMHWLPAVIGGLVAMISPIAFRPLLRRLQIVDIPNERSSHEKPTLRGGGLSTAAGLVIGVVVAAAVMDADVDRDLILLIGAAGMSAGVLGFVEDVRGVSVQWRAAIQVTIGVAMAIVLVQLIDAPLLWIPIIGFAFVAYVNATNFMDGINGISGLHGFVVGTAFAALGTLNDSSSLLVSGTLLACVSAAFLPWNFSLGGMFLGDVGSYLLGGTIITMAAVAVLEGLPVLAVLSPLSIYLADTGATLVKRVRRGERWYAAHRSHVYQQLSSSGLSHLSSALTVALFTAINIALGLSTVIGLSPFIASGLMIAVAMLYLHLPRVLRQSLIGGH</sequence>
<feature type="transmembrane region" description="Helical" evidence="8">
    <location>
        <begin position="130"/>
        <end position="147"/>
    </location>
</feature>
<feature type="binding site" evidence="7">
    <location>
        <position position="146"/>
    </location>
    <ligand>
        <name>Mg(2+)</name>
        <dbReference type="ChEBI" id="CHEBI:18420"/>
    </ligand>
</feature>
<protein>
    <submittedName>
        <fullName evidence="9">Glycosyltransferase family 4 protein</fullName>
    </submittedName>
</protein>
<keyword evidence="7" id="KW-0479">Metal-binding</keyword>
<dbReference type="GO" id="GO:0009103">
    <property type="term" value="P:lipopolysaccharide biosynthetic process"/>
    <property type="evidence" value="ECO:0007669"/>
    <property type="project" value="TreeGrafter"/>
</dbReference>
<dbReference type="GO" id="GO:0016780">
    <property type="term" value="F:phosphotransferase activity, for other substituted phosphate groups"/>
    <property type="evidence" value="ECO:0007669"/>
    <property type="project" value="InterPro"/>
</dbReference>
<dbReference type="CDD" id="cd06854">
    <property type="entry name" value="GT_WbpL_WbcO_like"/>
    <property type="match status" value="1"/>
</dbReference>
<evidence type="ECO:0000313" key="9">
    <source>
        <dbReference type="EMBL" id="AZN29223.1"/>
    </source>
</evidence>
<comment type="cofactor">
    <cofactor evidence="7">
        <name>Mg(2+)</name>
        <dbReference type="ChEBI" id="CHEBI:18420"/>
    </cofactor>
</comment>
<feature type="transmembrane region" description="Helical" evidence="8">
    <location>
        <begin position="47"/>
        <end position="71"/>
    </location>
</feature>
<dbReference type="GO" id="GO:0071555">
    <property type="term" value="P:cell wall organization"/>
    <property type="evidence" value="ECO:0007669"/>
    <property type="project" value="TreeGrafter"/>
</dbReference>
<evidence type="ECO:0000256" key="8">
    <source>
        <dbReference type="SAM" id="Phobius"/>
    </source>
</evidence>
<dbReference type="Proteomes" id="UP000270021">
    <property type="component" value="Chromosome"/>
</dbReference>
<evidence type="ECO:0000256" key="3">
    <source>
        <dbReference type="ARBA" id="ARBA00022679"/>
    </source>
</evidence>
<dbReference type="PANTHER" id="PTHR22926">
    <property type="entry name" value="PHOSPHO-N-ACETYLMURAMOYL-PENTAPEPTIDE-TRANSFERASE"/>
    <property type="match status" value="1"/>
</dbReference>
<reference evidence="9 10" key="1">
    <citation type="submission" date="2018-12" db="EMBL/GenBank/DDBJ databases">
        <title>Complete genome sequence of Flaviflexus salsibiostraticola KCTC 33148.</title>
        <authorList>
            <person name="Bae J.-W."/>
        </authorList>
    </citation>
    <scope>NUCLEOTIDE SEQUENCE [LARGE SCALE GENOMIC DNA]</scope>
    <source>
        <strain evidence="9 10">KCTC 33148</strain>
    </source>
</reference>
<feature type="transmembrane region" description="Helical" evidence="8">
    <location>
        <begin position="106"/>
        <end position="124"/>
    </location>
</feature>
<name>A0A3S8Z6Z8_9ACTO</name>
<dbReference type="Pfam" id="PF00953">
    <property type="entry name" value="Glycos_transf_4"/>
    <property type="match status" value="1"/>
</dbReference>
<keyword evidence="3 9" id="KW-0808">Transferase</keyword>
<keyword evidence="6 8" id="KW-0472">Membrane</keyword>
<evidence type="ECO:0000313" key="10">
    <source>
        <dbReference type="Proteomes" id="UP000270021"/>
    </source>
</evidence>
<feature type="transmembrane region" description="Helical" evidence="8">
    <location>
        <begin position="77"/>
        <end position="94"/>
    </location>
</feature>
<keyword evidence="10" id="KW-1185">Reference proteome</keyword>
<keyword evidence="2" id="KW-1003">Cell membrane</keyword>
<dbReference type="OrthoDB" id="9783652at2"/>
<proteinExistence type="predicted"/>
<feature type="binding site" evidence="7">
    <location>
        <position position="206"/>
    </location>
    <ligand>
        <name>Mg(2+)</name>
        <dbReference type="ChEBI" id="CHEBI:18420"/>
    </ligand>
</feature>
<dbReference type="GO" id="GO:0005886">
    <property type="term" value="C:plasma membrane"/>
    <property type="evidence" value="ECO:0007669"/>
    <property type="project" value="UniProtKB-SubCell"/>
</dbReference>
<dbReference type="AlphaFoldDB" id="A0A3S8Z6Z8"/>
<feature type="transmembrane region" description="Helical" evidence="8">
    <location>
        <begin position="231"/>
        <end position="249"/>
    </location>
</feature>
<accession>A0A3S8Z6Z8</accession>
<dbReference type="InterPro" id="IPR000715">
    <property type="entry name" value="Glycosyl_transferase_4"/>
</dbReference>
<dbReference type="PANTHER" id="PTHR22926:SF3">
    <property type="entry name" value="UNDECAPRENYL-PHOSPHATE ALPHA-N-ACETYLGLUCOSAMINYL 1-PHOSPHATE TRANSFERASE"/>
    <property type="match status" value="1"/>
</dbReference>
<feature type="transmembrane region" description="Helical" evidence="8">
    <location>
        <begin position="270"/>
        <end position="294"/>
    </location>
</feature>
<feature type="transmembrane region" description="Helical" evidence="8">
    <location>
        <begin position="207"/>
        <end position="225"/>
    </location>
</feature>
<evidence type="ECO:0000256" key="6">
    <source>
        <dbReference type="ARBA" id="ARBA00023136"/>
    </source>
</evidence>
<evidence type="ECO:0000256" key="5">
    <source>
        <dbReference type="ARBA" id="ARBA00022989"/>
    </source>
</evidence>
<dbReference type="EMBL" id="CP034438">
    <property type="protein sequence ID" value="AZN29223.1"/>
    <property type="molecule type" value="Genomic_DNA"/>
</dbReference>
<evidence type="ECO:0000256" key="1">
    <source>
        <dbReference type="ARBA" id="ARBA00004651"/>
    </source>
</evidence>
<gene>
    <name evidence="9" type="ORF">EJO69_02095</name>
</gene>
<keyword evidence="5 8" id="KW-1133">Transmembrane helix</keyword>
<evidence type="ECO:0000256" key="4">
    <source>
        <dbReference type="ARBA" id="ARBA00022692"/>
    </source>
</evidence>
<feature type="transmembrane region" description="Helical" evidence="8">
    <location>
        <begin position="178"/>
        <end position="195"/>
    </location>
</feature>
<dbReference type="GO" id="GO:0046872">
    <property type="term" value="F:metal ion binding"/>
    <property type="evidence" value="ECO:0007669"/>
    <property type="project" value="UniProtKB-KW"/>
</dbReference>
<dbReference type="KEGG" id="fsl:EJO69_02095"/>
<keyword evidence="7" id="KW-0460">Magnesium</keyword>
<feature type="transmembrane region" description="Helical" evidence="8">
    <location>
        <begin position="6"/>
        <end position="27"/>
    </location>
</feature>
<dbReference type="GO" id="GO:0044038">
    <property type="term" value="P:cell wall macromolecule biosynthetic process"/>
    <property type="evidence" value="ECO:0007669"/>
    <property type="project" value="TreeGrafter"/>
</dbReference>
<keyword evidence="4 8" id="KW-0812">Transmembrane</keyword>
<feature type="transmembrane region" description="Helical" evidence="8">
    <location>
        <begin position="300"/>
        <end position="319"/>
    </location>
</feature>
<organism evidence="9 10">
    <name type="scientific">Flaviflexus salsibiostraticola</name>
    <dbReference type="NCBI Taxonomy" id="1282737"/>
    <lineage>
        <taxon>Bacteria</taxon>
        <taxon>Bacillati</taxon>
        <taxon>Actinomycetota</taxon>
        <taxon>Actinomycetes</taxon>
        <taxon>Actinomycetales</taxon>
        <taxon>Actinomycetaceae</taxon>
        <taxon>Flaviflexus</taxon>
    </lineage>
</organism>
<feature type="transmembrane region" description="Helical" evidence="8">
    <location>
        <begin position="154"/>
        <end position="172"/>
    </location>
</feature>
<evidence type="ECO:0000256" key="2">
    <source>
        <dbReference type="ARBA" id="ARBA00022475"/>
    </source>
</evidence>
<comment type="subcellular location">
    <subcellularLocation>
        <location evidence="1">Cell membrane</location>
        <topology evidence="1">Multi-pass membrane protein</topology>
    </subcellularLocation>
</comment>